<dbReference type="PROSITE" id="PS51471">
    <property type="entry name" value="FE2OG_OXY"/>
    <property type="match status" value="1"/>
</dbReference>
<comment type="similarity">
    <text evidence="2">Belongs to the alkB family.</text>
</comment>
<sequence>MEQPSSSQPASTPGVCLPSSLEQAKAHKLPSSAFYIPDFISEEEERVILDKIANAPKPRWKQLTHRRLQTWPSDLVKNTLIDAPLPQWLEEPVVSRLLSIPLSAPDGDVSIFTASPHHRPNHVLINEYPPGVGIMPHKDGAAYHPVVCTVSLGASLCLNLYRTKDDGTLDPSPAWRILQEPRSLLITRADLYTDYLHGIADIEKDEDLSAETIANWDLLRSRQDFESGSSQRQTRTSLTYRDVLKVSKLGNKLGMFLKR</sequence>
<dbReference type="STRING" id="1408157.A0A1J7J3Q2"/>
<evidence type="ECO:0000313" key="9">
    <source>
        <dbReference type="EMBL" id="OIW34093.1"/>
    </source>
</evidence>
<evidence type="ECO:0000256" key="5">
    <source>
        <dbReference type="ARBA" id="ARBA00023002"/>
    </source>
</evidence>
<dbReference type="PANTHER" id="PTHR46030">
    <property type="entry name" value="ALPHA-KETOGLUTARATE-DEPENDENT DIOXYGENASE ALKB HOMOLOG 6"/>
    <property type="match status" value="1"/>
</dbReference>
<dbReference type="Pfam" id="PF13532">
    <property type="entry name" value="2OG-FeII_Oxy_2"/>
    <property type="match status" value="1"/>
</dbReference>
<dbReference type="Proteomes" id="UP000182658">
    <property type="component" value="Unassembled WGS sequence"/>
</dbReference>
<proteinExistence type="inferred from homology"/>
<evidence type="ECO:0000313" key="10">
    <source>
        <dbReference type="Proteomes" id="UP000182658"/>
    </source>
</evidence>
<evidence type="ECO:0000256" key="7">
    <source>
        <dbReference type="ARBA" id="ARBA00023242"/>
    </source>
</evidence>
<reference evidence="9 10" key="1">
    <citation type="submission" date="2016-10" db="EMBL/GenBank/DDBJ databases">
        <title>Draft genome sequence of Coniochaeta ligniaria NRRL30616, a lignocellulolytic fungus for bioabatement of inhibitors in plant biomass hydrolysates.</title>
        <authorList>
            <consortium name="DOE Joint Genome Institute"/>
            <person name="Jimenez D.J."/>
            <person name="Hector R.E."/>
            <person name="Riley R."/>
            <person name="Sun H."/>
            <person name="Grigoriev I.V."/>
            <person name="Van Elsas J.D."/>
            <person name="Nichols N.N."/>
        </authorList>
    </citation>
    <scope>NUCLEOTIDE SEQUENCE [LARGE SCALE GENOMIC DNA]</scope>
    <source>
        <strain evidence="9 10">NRRL 30616</strain>
    </source>
</reference>
<dbReference type="AlphaFoldDB" id="A0A1J7J3Q2"/>
<feature type="domain" description="Fe2OG dioxygenase" evidence="8">
    <location>
        <begin position="119"/>
        <end position="244"/>
    </location>
</feature>
<dbReference type="InterPro" id="IPR027450">
    <property type="entry name" value="AlkB-like"/>
</dbReference>
<keyword evidence="7" id="KW-0539">Nucleus</keyword>
<keyword evidence="4" id="KW-0223">Dioxygenase</keyword>
<comment type="subcellular location">
    <subcellularLocation>
        <location evidence="1">Nucleus</location>
    </subcellularLocation>
</comment>
<dbReference type="InterPro" id="IPR032862">
    <property type="entry name" value="ALKBH6"/>
</dbReference>
<evidence type="ECO:0000256" key="1">
    <source>
        <dbReference type="ARBA" id="ARBA00004123"/>
    </source>
</evidence>
<accession>A0A1J7J3Q2</accession>
<keyword evidence="3" id="KW-0479">Metal-binding</keyword>
<keyword evidence="10" id="KW-1185">Reference proteome</keyword>
<dbReference type="EMBL" id="KV875094">
    <property type="protein sequence ID" value="OIW34093.1"/>
    <property type="molecule type" value="Genomic_DNA"/>
</dbReference>
<dbReference type="GO" id="GO:0051213">
    <property type="term" value="F:dioxygenase activity"/>
    <property type="evidence" value="ECO:0007669"/>
    <property type="project" value="UniProtKB-KW"/>
</dbReference>
<evidence type="ECO:0000256" key="4">
    <source>
        <dbReference type="ARBA" id="ARBA00022964"/>
    </source>
</evidence>
<dbReference type="InParanoid" id="A0A1J7J3Q2"/>
<dbReference type="OrthoDB" id="412814at2759"/>
<dbReference type="InterPro" id="IPR037151">
    <property type="entry name" value="AlkB-like_sf"/>
</dbReference>
<evidence type="ECO:0000256" key="6">
    <source>
        <dbReference type="ARBA" id="ARBA00023004"/>
    </source>
</evidence>
<evidence type="ECO:0000259" key="8">
    <source>
        <dbReference type="PROSITE" id="PS51471"/>
    </source>
</evidence>
<organism evidence="9 10">
    <name type="scientific">Coniochaeta ligniaria NRRL 30616</name>
    <dbReference type="NCBI Taxonomy" id="1408157"/>
    <lineage>
        <taxon>Eukaryota</taxon>
        <taxon>Fungi</taxon>
        <taxon>Dikarya</taxon>
        <taxon>Ascomycota</taxon>
        <taxon>Pezizomycotina</taxon>
        <taxon>Sordariomycetes</taxon>
        <taxon>Sordariomycetidae</taxon>
        <taxon>Coniochaetales</taxon>
        <taxon>Coniochaetaceae</taxon>
        <taxon>Coniochaeta</taxon>
    </lineage>
</organism>
<protein>
    <submittedName>
        <fullName evidence="9">Alkbh6 protein</fullName>
    </submittedName>
</protein>
<gene>
    <name evidence="9" type="ORF">CONLIGDRAFT_659788</name>
</gene>
<dbReference type="InterPro" id="IPR005123">
    <property type="entry name" value="Oxoglu/Fe-dep_dioxygenase_dom"/>
</dbReference>
<keyword evidence="6" id="KW-0408">Iron</keyword>
<dbReference type="GO" id="GO:0046872">
    <property type="term" value="F:metal ion binding"/>
    <property type="evidence" value="ECO:0007669"/>
    <property type="project" value="UniProtKB-KW"/>
</dbReference>
<keyword evidence="5" id="KW-0560">Oxidoreductase</keyword>
<dbReference type="SUPFAM" id="SSF51197">
    <property type="entry name" value="Clavaminate synthase-like"/>
    <property type="match status" value="1"/>
</dbReference>
<dbReference type="Gene3D" id="2.60.120.590">
    <property type="entry name" value="Alpha-ketoglutarate-dependent dioxygenase AlkB-like"/>
    <property type="match status" value="1"/>
</dbReference>
<name>A0A1J7J3Q2_9PEZI</name>
<dbReference type="GO" id="GO:0005634">
    <property type="term" value="C:nucleus"/>
    <property type="evidence" value="ECO:0007669"/>
    <property type="project" value="UniProtKB-SubCell"/>
</dbReference>
<evidence type="ECO:0000256" key="3">
    <source>
        <dbReference type="ARBA" id="ARBA00022723"/>
    </source>
</evidence>
<dbReference type="PANTHER" id="PTHR46030:SF1">
    <property type="entry name" value="ALPHA-KETOGLUTARATE-DEPENDENT DIOXYGENASE ALKB HOMOLOG 6"/>
    <property type="match status" value="1"/>
</dbReference>
<evidence type="ECO:0000256" key="2">
    <source>
        <dbReference type="ARBA" id="ARBA00007879"/>
    </source>
</evidence>